<evidence type="ECO:0000313" key="1">
    <source>
        <dbReference type="EMBL" id="KAK9964044.1"/>
    </source>
</evidence>
<sequence>PGLRGLSLFRPKQVISFPFESRVIQVLFGGQIRKDTGENPPEMPECQVHHQIKKLILSKPFEAVYALAPFTGMQPLALDHTDP</sequence>
<feature type="non-terminal residue" evidence="1">
    <location>
        <position position="83"/>
    </location>
</feature>
<protein>
    <recommendedName>
        <fullName evidence="3">Androgen receptor</fullName>
    </recommendedName>
</protein>
<dbReference type="AlphaFoldDB" id="A0AAW1ZRH9"/>
<evidence type="ECO:0008006" key="3">
    <source>
        <dbReference type="Google" id="ProtNLM"/>
    </source>
</evidence>
<keyword evidence="2" id="KW-1185">Reference proteome</keyword>
<feature type="non-terminal residue" evidence="1">
    <location>
        <position position="1"/>
    </location>
</feature>
<gene>
    <name evidence="1" type="ORF">ABG768_005249</name>
</gene>
<accession>A0AAW1ZRH9</accession>
<comment type="caution">
    <text evidence="1">The sequence shown here is derived from an EMBL/GenBank/DDBJ whole genome shotgun (WGS) entry which is preliminary data.</text>
</comment>
<name>A0AAW1ZRH9_CULAL</name>
<organism evidence="1 2">
    <name type="scientific">Culter alburnus</name>
    <name type="common">Topmouth culter</name>
    <dbReference type="NCBI Taxonomy" id="194366"/>
    <lineage>
        <taxon>Eukaryota</taxon>
        <taxon>Metazoa</taxon>
        <taxon>Chordata</taxon>
        <taxon>Craniata</taxon>
        <taxon>Vertebrata</taxon>
        <taxon>Euteleostomi</taxon>
        <taxon>Actinopterygii</taxon>
        <taxon>Neopterygii</taxon>
        <taxon>Teleostei</taxon>
        <taxon>Ostariophysi</taxon>
        <taxon>Cypriniformes</taxon>
        <taxon>Xenocyprididae</taxon>
        <taxon>Xenocypridinae</taxon>
        <taxon>Culter</taxon>
    </lineage>
</organism>
<dbReference type="EMBL" id="JAWDJR010000013">
    <property type="protein sequence ID" value="KAK9964044.1"/>
    <property type="molecule type" value="Genomic_DNA"/>
</dbReference>
<proteinExistence type="predicted"/>
<evidence type="ECO:0000313" key="2">
    <source>
        <dbReference type="Proteomes" id="UP001479290"/>
    </source>
</evidence>
<reference evidence="1 2" key="1">
    <citation type="submission" date="2024-05" db="EMBL/GenBank/DDBJ databases">
        <title>A high-quality chromosomal-level genome assembly of Topmouth culter (Culter alburnus).</title>
        <authorList>
            <person name="Zhao H."/>
        </authorList>
    </citation>
    <scope>NUCLEOTIDE SEQUENCE [LARGE SCALE GENOMIC DNA]</scope>
    <source>
        <strain evidence="1">CATC2023</strain>
        <tissue evidence="1">Muscle</tissue>
    </source>
</reference>
<dbReference type="Proteomes" id="UP001479290">
    <property type="component" value="Unassembled WGS sequence"/>
</dbReference>